<comment type="caution">
    <text evidence="1">The sequence shown here is derived from an EMBL/GenBank/DDBJ whole genome shotgun (WGS) entry which is preliminary data.</text>
</comment>
<keyword evidence="2" id="KW-1185">Reference proteome</keyword>
<evidence type="ECO:0000313" key="2">
    <source>
        <dbReference type="Proteomes" id="UP001200557"/>
    </source>
</evidence>
<proteinExistence type="predicted"/>
<protein>
    <recommendedName>
        <fullName evidence="3">Lipoprotein</fullName>
    </recommendedName>
</protein>
<evidence type="ECO:0000313" key="1">
    <source>
        <dbReference type="EMBL" id="MCF2872827.1"/>
    </source>
</evidence>
<accession>A0ABS9D1A9</accession>
<sequence length="153" mass="16117">MRAIVLTLGLALAGCSEFPTSRGAPGIGEVQGSAAQAYFTGYPARLFFVAEELCNGPGQSVVKPSRNQVRCESLPDPESAAAIILQYGGTVEALPKLVIAFSGRNTADGYLMTVDNYIRVPQRDGGAQQVRFVDQQVTDSLAELLATAGGRPL</sequence>
<name>A0ABS9D1A9_9RHOB</name>
<reference evidence="1 2" key="1">
    <citation type="submission" date="2022-01" db="EMBL/GenBank/DDBJ databases">
        <title>Octadecabacter sp. nov., isolated from a marine alga.</title>
        <authorList>
            <person name="Jin M.S."/>
            <person name="Kim H.M."/>
            <person name="Han D.M."/>
            <person name="Jung J.J."/>
            <person name="Jeon C.O."/>
        </authorList>
    </citation>
    <scope>NUCLEOTIDE SEQUENCE [LARGE SCALE GENOMIC DNA]</scope>
    <source>
        <strain evidence="1 2">G9-8</strain>
    </source>
</reference>
<dbReference type="RefSeq" id="WP_235227151.1">
    <property type="nucleotide sequence ID" value="NZ_JAKGAQ010000005.1"/>
</dbReference>
<dbReference type="PROSITE" id="PS51257">
    <property type="entry name" value="PROKAR_LIPOPROTEIN"/>
    <property type="match status" value="1"/>
</dbReference>
<gene>
    <name evidence="1" type="ORF">L0664_17300</name>
</gene>
<evidence type="ECO:0008006" key="3">
    <source>
        <dbReference type="Google" id="ProtNLM"/>
    </source>
</evidence>
<organism evidence="1 2">
    <name type="scientific">Octadecabacter dasysiphoniae</name>
    <dbReference type="NCBI Taxonomy" id="2909341"/>
    <lineage>
        <taxon>Bacteria</taxon>
        <taxon>Pseudomonadati</taxon>
        <taxon>Pseudomonadota</taxon>
        <taxon>Alphaproteobacteria</taxon>
        <taxon>Rhodobacterales</taxon>
        <taxon>Roseobacteraceae</taxon>
        <taxon>Octadecabacter</taxon>
    </lineage>
</organism>
<dbReference type="EMBL" id="JAKGAQ010000005">
    <property type="protein sequence ID" value="MCF2872827.1"/>
    <property type="molecule type" value="Genomic_DNA"/>
</dbReference>
<dbReference type="Proteomes" id="UP001200557">
    <property type="component" value="Unassembled WGS sequence"/>
</dbReference>